<protein>
    <submittedName>
        <fullName evidence="1">Uncharacterized protein</fullName>
    </submittedName>
</protein>
<organism evidence="1 2">
    <name type="scientific">Peribacillus huizhouensis</name>
    <dbReference type="NCBI Taxonomy" id="1501239"/>
    <lineage>
        <taxon>Bacteria</taxon>
        <taxon>Bacillati</taxon>
        <taxon>Bacillota</taxon>
        <taxon>Bacilli</taxon>
        <taxon>Bacillales</taxon>
        <taxon>Bacillaceae</taxon>
        <taxon>Peribacillus</taxon>
    </lineage>
</organism>
<evidence type="ECO:0000313" key="1">
    <source>
        <dbReference type="EMBL" id="MBA9027007.1"/>
    </source>
</evidence>
<dbReference type="EMBL" id="JACJHX010000006">
    <property type="protein sequence ID" value="MBA9027007.1"/>
    <property type="molecule type" value="Genomic_DNA"/>
</dbReference>
<accession>A0ABR6CPP3</accession>
<proteinExistence type="predicted"/>
<keyword evidence="2" id="KW-1185">Reference proteome</keyword>
<reference evidence="1 2" key="1">
    <citation type="submission" date="2020-08" db="EMBL/GenBank/DDBJ databases">
        <title>Genomic Encyclopedia of Type Strains, Phase IV (KMG-IV): sequencing the most valuable type-strain genomes for metagenomic binning, comparative biology and taxonomic classification.</title>
        <authorList>
            <person name="Goeker M."/>
        </authorList>
    </citation>
    <scope>NUCLEOTIDE SEQUENCE [LARGE SCALE GENOMIC DNA]</scope>
    <source>
        <strain evidence="1 2">DSM 105481</strain>
    </source>
</reference>
<dbReference type="RefSeq" id="WP_034301003.1">
    <property type="nucleotide sequence ID" value="NZ_JACJHX010000006.1"/>
</dbReference>
<dbReference type="Proteomes" id="UP000626697">
    <property type="component" value="Unassembled WGS sequence"/>
</dbReference>
<evidence type="ECO:0000313" key="2">
    <source>
        <dbReference type="Proteomes" id="UP000626697"/>
    </source>
</evidence>
<name>A0ABR6CPP3_9BACI</name>
<comment type="caution">
    <text evidence="1">The sequence shown here is derived from an EMBL/GenBank/DDBJ whole genome shotgun (WGS) entry which is preliminary data.</text>
</comment>
<sequence length="90" mass="9919">MGLVKSVRGCIILSVGIAGVSLVSTKNSREKLVHACSKIKTKTLNYWKKQPSEVVLLLEKAGHPNPYDIGDSRMIDEGSLTGIQYYNKIQ</sequence>
<gene>
    <name evidence="1" type="ORF">HNP81_002297</name>
</gene>